<dbReference type="PANTHER" id="PTHR11102:SF160">
    <property type="entry name" value="ERAD-ASSOCIATED E3 UBIQUITIN-PROTEIN LIGASE COMPONENT HRD3"/>
    <property type="match status" value="1"/>
</dbReference>
<dbReference type="Gene3D" id="2.60.40.790">
    <property type="match status" value="1"/>
</dbReference>
<feature type="compositionally biased region" description="Polar residues" evidence="2">
    <location>
        <begin position="132"/>
        <end position="166"/>
    </location>
</feature>
<comment type="caution">
    <text evidence="5">The sequence shown here is derived from an EMBL/GenBank/DDBJ whole genome shotgun (WGS) entry which is preliminary data.</text>
</comment>
<dbReference type="InterPro" id="IPR011990">
    <property type="entry name" value="TPR-like_helical_dom_sf"/>
</dbReference>
<dbReference type="Gene3D" id="1.25.40.10">
    <property type="entry name" value="Tetratricopeptide repeat domain"/>
    <property type="match status" value="2"/>
</dbReference>
<proteinExistence type="inferred from homology"/>
<dbReference type="SUPFAM" id="SSF49764">
    <property type="entry name" value="HSP20-like chaperones"/>
    <property type="match status" value="1"/>
</dbReference>
<dbReference type="InterPro" id="IPR050767">
    <property type="entry name" value="Sel1_AlgK"/>
</dbReference>
<dbReference type="InterPro" id="IPR006597">
    <property type="entry name" value="Sel1-like"/>
</dbReference>
<reference evidence="5" key="1">
    <citation type="journal article" date="2020" name="Microb. Genom.">
        <title>Genetic diversity of clinical and environmental Mucorales isolates obtained from an investigation of mucormycosis cases among solid organ transplant recipients.</title>
        <authorList>
            <person name="Nguyen M.H."/>
            <person name="Kaul D."/>
            <person name="Muto C."/>
            <person name="Cheng S.J."/>
            <person name="Richter R.A."/>
            <person name="Bruno V.M."/>
            <person name="Liu G."/>
            <person name="Beyhan S."/>
            <person name="Sundermann A.J."/>
            <person name="Mounaud S."/>
            <person name="Pasculle A.W."/>
            <person name="Nierman W.C."/>
            <person name="Driscoll E."/>
            <person name="Cumbie R."/>
            <person name="Clancy C.J."/>
            <person name="Dupont C.L."/>
        </authorList>
    </citation>
    <scope>NUCLEOTIDE SEQUENCE</scope>
    <source>
        <strain evidence="5">GL11</strain>
    </source>
</reference>
<keyword evidence="3" id="KW-0812">Transmembrane</keyword>
<dbReference type="InterPro" id="IPR007052">
    <property type="entry name" value="CS_dom"/>
</dbReference>
<evidence type="ECO:0000256" key="1">
    <source>
        <dbReference type="ARBA" id="ARBA00038101"/>
    </source>
</evidence>
<evidence type="ECO:0000313" key="5">
    <source>
        <dbReference type="EMBL" id="KAG1303244.1"/>
    </source>
</evidence>
<comment type="similarity">
    <text evidence="1">Belongs to the sel-1 family.</text>
</comment>
<dbReference type="PROSITE" id="PS51203">
    <property type="entry name" value="CS"/>
    <property type="match status" value="1"/>
</dbReference>
<keyword evidence="3" id="KW-0472">Membrane</keyword>
<accession>A0A9P6X1F7</accession>
<dbReference type="EMBL" id="JAANQT010002060">
    <property type="protein sequence ID" value="KAG1303244.1"/>
    <property type="molecule type" value="Genomic_DNA"/>
</dbReference>
<dbReference type="Pfam" id="PF08238">
    <property type="entry name" value="Sel1"/>
    <property type="match status" value="5"/>
</dbReference>
<evidence type="ECO:0000313" key="6">
    <source>
        <dbReference type="Proteomes" id="UP000716291"/>
    </source>
</evidence>
<dbReference type="Proteomes" id="UP000716291">
    <property type="component" value="Unassembled WGS sequence"/>
</dbReference>
<feature type="region of interest" description="Disordered" evidence="2">
    <location>
        <begin position="470"/>
        <end position="496"/>
    </location>
</feature>
<evidence type="ECO:0000256" key="3">
    <source>
        <dbReference type="SAM" id="Phobius"/>
    </source>
</evidence>
<sequence>MTENDEQLQTNTYIWSQSNDQVTITFLVPDSSKAKDLDITIERQYLKAGLKGQEPVFQAKLFQPINHFESLWQLEKNSMSLFSSLTASPSLSIASSYAFMSSPNHSPNSSVILPEAAGTGLSEMSDLLAQTGTLGSSSPTMSETEDISQPASPTLLNTPPSVSTPPHMQKTKYRVLTIHLEKEDDTVEWVVPVSGVHNKSNTLDITSSYLLAQWFEVRMGDLVRALEYYLSAAERGHTASMLKVAALYETDKTTTTAKTVPEKDSKKAFKWYKKAADCLEKDFGTNISSGPDPLACYIIGTTYGSGLPEAEIEKNYQSALYYYNRCMTITAPRIDVDFSILEQDHVPKSKLRNHAPHTRDERYFCSSAFQTGLIYLYGSHPEGQSVHSSTIVEPDPDLAIRYWKEASLLGHAQACFNIGILYANGMGVGQDLWLAGKWFGRAIKLDTAGTLVVPEGVKVVDWDTVKGQEREEIKPTDKKTRKKRVRKQKKSNDSHTNDNDVVGAIVALGAVVAVAGVAWFLFMRGKKN</sequence>
<dbReference type="AlphaFoldDB" id="A0A9P6X1F7"/>
<dbReference type="CDD" id="cd06467">
    <property type="entry name" value="p23_NUDC_like"/>
    <property type="match status" value="1"/>
</dbReference>
<organism evidence="5 6">
    <name type="scientific">Rhizopus oryzae</name>
    <name type="common">Mucormycosis agent</name>
    <name type="synonym">Rhizopus arrhizus var. delemar</name>
    <dbReference type="NCBI Taxonomy" id="64495"/>
    <lineage>
        <taxon>Eukaryota</taxon>
        <taxon>Fungi</taxon>
        <taxon>Fungi incertae sedis</taxon>
        <taxon>Mucoromycota</taxon>
        <taxon>Mucoromycotina</taxon>
        <taxon>Mucoromycetes</taxon>
        <taxon>Mucorales</taxon>
        <taxon>Mucorineae</taxon>
        <taxon>Rhizopodaceae</taxon>
        <taxon>Rhizopus</taxon>
    </lineage>
</organism>
<dbReference type="InterPro" id="IPR008978">
    <property type="entry name" value="HSP20-like_chaperone"/>
</dbReference>
<gene>
    <name evidence="5" type="ORF">G6F64_010238</name>
</gene>
<feature type="domain" description="CS" evidence="4">
    <location>
        <begin position="8"/>
        <end position="99"/>
    </location>
</feature>
<keyword evidence="6" id="KW-1185">Reference proteome</keyword>
<dbReference type="SMART" id="SM00671">
    <property type="entry name" value="SEL1"/>
    <property type="match status" value="5"/>
</dbReference>
<dbReference type="Pfam" id="PF04969">
    <property type="entry name" value="CS"/>
    <property type="match status" value="1"/>
</dbReference>
<protein>
    <recommendedName>
        <fullName evidence="4">CS domain-containing protein</fullName>
    </recommendedName>
</protein>
<feature type="compositionally biased region" description="Basic residues" evidence="2">
    <location>
        <begin position="479"/>
        <end position="489"/>
    </location>
</feature>
<dbReference type="PANTHER" id="PTHR11102">
    <property type="entry name" value="SEL-1-LIKE PROTEIN"/>
    <property type="match status" value="1"/>
</dbReference>
<evidence type="ECO:0000259" key="4">
    <source>
        <dbReference type="PROSITE" id="PS51203"/>
    </source>
</evidence>
<keyword evidence="3" id="KW-1133">Transmembrane helix</keyword>
<feature type="region of interest" description="Disordered" evidence="2">
    <location>
        <begin position="132"/>
        <end position="168"/>
    </location>
</feature>
<evidence type="ECO:0000256" key="2">
    <source>
        <dbReference type="SAM" id="MobiDB-lite"/>
    </source>
</evidence>
<feature type="transmembrane region" description="Helical" evidence="3">
    <location>
        <begin position="501"/>
        <end position="522"/>
    </location>
</feature>
<name>A0A9P6X1F7_RHIOR</name>
<dbReference type="SUPFAM" id="SSF81901">
    <property type="entry name" value="HCP-like"/>
    <property type="match status" value="1"/>
</dbReference>